<name>A0A069DMD7_9CNID</name>
<protein>
    <submittedName>
        <fullName evidence="2">Putative cnidarian restricted protein</fullName>
    </submittedName>
</protein>
<feature type="non-terminal residue" evidence="2">
    <location>
        <position position="1"/>
    </location>
</feature>
<reference evidence="2" key="1">
    <citation type="journal article" date="2014" name="PLoS Genet.">
        <title>Differential Responses to Wnt and PCP Disruption Predict Expression and Developmental Function of Conserved and Novel Genes in a Cnidarian.</title>
        <authorList>
            <person name="Lapebie P."/>
            <person name="Ruggiero A."/>
            <person name="Barreau C."/>
            <person name="Chevalier S."/>
            <person name="Chang P."/>
            <person name="Dru P."/>
            <person name="Houliston E."/>
            <person name="Momose T."/>
        </authorList>
    </citation>
    <scope>NUCLEOTIDE SEQUENCE</scope>
</reference>
<accession>A0A069DMD7</accession>
<evidence type="ECO:0000256" key="1">
    <source>
        <dbReference type="SAM" id="MobiDB-lite"/>
    </source>
</evidence>
<organism evidence="2">
    <name type="scientific">Clytia hemisphaerica</name>
    <dbReference type="NCBI Taxonomy" id="252671"/>
    <lineage>
        <taxon>Eukaryota</taxon>
        <taxon>Metazoa</taxon>
        <taxon>Cnidaria</taxon>
        <taxon>Hydrozoa</taxon>
        <taxon>Hydroidolina</taxon>
        <taxon>Leptothecata</taxon>
        <taxon>Obeliida</taxon>
        <taxon>Clytiidae</taxon>
        <taxon>Clytia</taxon>
    </lineage>
</organism>
<dbReference type="AlphaFoldDB" id="A0A069DMD7"/>
<sequence>IQNCMYIYLHMVVTLFQFIEDLRKMIAALPSTYHGQNKPKKNQNGGKQKIRLDHPDLGKGGSQKAYYWYQMTGKDKHVVPTAKDEIKHTEKKRNSLVIKTRKIQVQPSVGKSENTPDGNISTKSINNDEEAMKRVDDLEAEKTSLVELLQVLPSTSSCKIPERIKTPIQSSPEPNQEVNLPSTEPKKIVAFLPRVIEVQPYSNENDDIQNSDNVQFSDDIESLNSDRIDDECLRRNNIEIKEFLFDCNKTDDSRQDPPGYIPKYKPYVPMSYDIYPYK</sequence>
<feature type="region of interest" description="Disordered" evidence="1">
    <location>
        <begin position="33"/>
        <end position="55"/>
    </location>
</feature>
<dbReference type="EMBL" id="GBGP01000302">
    <property type="protein sequence ID" value="JAC84895.1"/>
    <property type="molecule type" value="mRNA"/>
</dbReference>
<proteinExistence type="evidence at transcript level"/>
<evidence type="ECO:0000313" key="2">
    <source>
        <dbReference type="EMBL" id="JAC84895.1"/>
    </source>
</evidence>